<feature type="region of interest" description="Disordered" evidence="1">
    <location>
        <begin position="1"/>
        <end position="23"/>
    </location>
</feature>
<feature type="compositionally biased region" description="Basic and acidic residues" evidence="1">
    <location>
        <begin position="197"/>
        <end position="210"/>
    </location>
</feature>
<feature type="region of interest" description="Disordered" evidence="1">
    <location>
        <begin position="386"/>
        <end position="405"/>
    </location>
</feature>
<feature type="compositionally biased region" description="Basic residues" evidence="1">
    <location>
        <begin position="1"/>
        <end position="10"/>
    </location>
</feature>
<dbReference type="STRING" id="37546.A0A1B0G610"/>
<feature type="compositionally biased region" description="Basic and acidic residues" evidence="1">
    <location>
        <begin position="391"/>
        <end position="405"/>
    </location>
</feature>
<evidence type="ECO:0000313" key="3">
    <source>
        <dbReference type="Proteomes" id="UP000092444"/>
    </source>
</evidence>
<name>A0A1B0G610_GLOMM</name>
<feature type="compositionally biased region" description="Basic and acidic residues" evidence="1">
    <location>
        <begin position="1841"/>
        <end position="1855"/>
    </location>
</feature>
<protein>
    <submittedName>
        <fullName evidence="2">Uncharacterized protein</fullName>
    </submittedName>
</protein>
<evidence type="ECO:0000313" key="2">
    <source>
        <dbReference type="EnsemblMetazoa" id="GMOY008755-PA"/>
    </source>
</evidence>
<dbReference type="VEuPathDB" id="VectorBase:GMOY008755"/>
<feature type="compositionally biased region" description="Low complexity" evidence="1">
    <location>
        <begin position="1800"/>
        <end position="1833"/>
    </location>
</feature>
<sequence length="2177" mass="249893">MDKKRHRSSLRKPILPKDEDSTATKRRISFSGKNFVREFCQEEITKTYEDSYEISDRVTVDETAPKLCVTKLPTSTSSTILHTITNEEDKENVFTKSKASETINPYEKSNIYVDDSSCGSSGQNSGLNIENTVEITLFEKERHPRSCSSRANTADFGESYTDLLNSFSLDENEKKALGLAPVRTSSERFVNDSMGSRLERKKEKYERTEEMSAQVENSEKMPTQQREAQPDESFVKKCEEQSQGDLKDTGQKSEAIVQFPDCNIPRTSKVTVHKICAPLTKTISLNCKKKGVLQEGLKLTPFKASKQNTFSPHSTATTHENNQIAVCKPTDMSFGSVEGDSSPLCPPALKVCNLRQLHDQIVSGKIRIFSDAKKPPNIDAKAKSSLFTARGKNEKESRKQSTPHFEDDQARIVRGTILMEEPEKKCKKNKYRYSEADDVMLDNTSFLTRAKLSDETSSRNSSKRDVTQTNDDDITWSERWMKSDEREKQPNTKSVHMFQNVGTFFSEVLPEGKKRLDFSSEVEIHKEKYQFKVADSRGSVNLCTNMLEQVADDNSEKIKKIASQTLFLNEDLEETKIEEISNSAAMKERELNEPKVEEITNNSATKKRKTTHGPQDITDIVDDVVNLSLTSDGRNNLNSREIRKTILTPESIEKDYGKEEKLLQCEETTCKYKDKDLGGHTQFFQDVLEEDLDIRKVNLQYDVPMGHTQTMKNSRKTQYFYSDIIEDTVVITDEHCEQRESLVKSDVGRISSKERPFPHEDIKEDIADIRRGEVTKEETLLKTLPIFESNETNTCKKHEGDISKKEETLQYEKLCKKNREMRKTQIFEETIEEDGEISVKPHQRETVYNKTGENFNARETQHFPQHAENLASFESIQVLNLRQELMRNENVSEDEKMIEENAEGPIRTTLTSTEMSNIPIKNNSYKHSSNLTFYCNDDIEEEQMPNEKTLKDNRTKDFDKNEEEGHTICNQSLGQITSKTLFEEKLITTLRQQTSILGKNAPTLSRLLPSEVNGNEKAQANNSQYRTLKNLDDISYVRADGIRPTKHKRNTVYNEEEMELDTDIGITPRQSYLYNAHLEERENEQIMSEYRCDQSEIEQIVDTSMKNQTTTIRSLTEKNEDSFSKVNTSTDKTKNSASLMMSDNRLNETFVTPSRNSLNQQRLRKTYEITPSLSLIDFEAREREAKFEKRSAPPQLLFLKRLHSHLTPNVPHSKRPLALIEEDCQLEEVYPKEFESSKLPKPVEVEEKNDKIMFKINKKSFIEPDSEIFARQIVDEISGIVPHSETQLTEIGFNGSNLPGETQLKKLQTSMLCASEKKDYHSSSLMEIIDQSTNIEDSTFTLPIVRYAERTLTEASSSTSCRKYTSRQLVFENNPIIIPDDSIHLQNEGTNRGNDSFKNSNTLKDACPESLIDNIDEVHINLVDTLADDEESEIETARSNFSTQPQPQSQLSQPARVTNNDTFLCPKCKCFGGKPSNESNLNLHESSLNCSLPSPPSINFDRLRRLRKLPNLADVGYLWQRVSLDNTMSNLSTDDLSDTLSDTINKNDTINKFSISELRKRYAIKNKKLKEEMLKEYRNTTSDGPVSVIERLRQKLSKTRHNWIFDDQMQYRGKLLFTHRLLLTSSVLITYERTGILSSKITLKTIEVTKRLPEMRLKPIDYVLDYELKLQLPLNLMTLCKSSDEIGIYEMLCTLDKKYSETFAMGQQLQRILFQRQATIGRDPLGIRCFIKKTIRKIAAQPDSYDRVNCTDIQINIYNISRISFKNIFQPPLFNFHEDVHLLPVGLTFLEDFLDDPLNSYSSSETSETQSVEENQVNDSSNTTQSSQNFGTSRIPKSWKRMKDPNNDKDAESKRPPWRAVSISTLPKPDKNAILRAKLLDASRRLRASKVAVGVQTDTVPTIIMKDIGIGAQTDLILYKEVGLLTDGFYSKRRDGTEEFILTYSVSLMTDCEETSNVSTQTLLPKVPGDAFLEAYLTNQTSNKLLLNQCSTGEKKLLQQLEKLRETRERTFGITEEIHSKGEQKNSRSTLLPPKPTNVYWRFEDDVDEKGKFRSYTINANKPWNSFVPFSLHKYQRIDWDLLLAAIDELIRESNHLADMVEELMQRHRKRRDLDLFGPLVNNVTIDEFKPIDHKMSSDYWLPIIDEQEKQLDDLKSFRPANIAALEKYMEESKIMK</sequence>
<reference evidence="2" key="1">
    <citation type="submission" date="2020-05" db="UniProtKB">
        <authorList>
            <consortium name="EnsemblMetazoa"/>
        </authorList>
    </citation>
    <scope>IDENTIFICATION</scope>
    <source>
        <strain evidence="2">Yale</strain>
    </source>
</reference>
<accession>A0A1B0G610</accession>
<feature type="compositionally biased region" description="Polar residues" evidence="1">
    <location>
        <begin position="214"/>
        <end position="227"/>
    </location>
</feature>
<organism evidence="2 3">
    <name type="scientific">Glossina morsitans morsitans</name>
    <name type="common">Savannah tsetse fly</name>
    <dbReference type="NCBI Taxonomy" id="37546"/>
    <lineage>
        <taxon>Eukaryota</taxon>
        <taxon>Metazoa</taxon>
        <taxon>Ecdysozoa</taxon>
        <taxon>Arthropoda</taxon>
        <taxon>Hexapoda</taxon>
        <taxon>Insecta</taxon>
        <taxon>Pterygota</taxon>
        <taxon>Neoptera</taxon>
        <taxon>Endopterygota</taxon>
        <taxon>Diptera</taxon>
        <taxon>Brachycera</taxon>
        <taxon>Muscomorpha</taxon>
        <taxon>Hippoboscoidea</taxon>
        <taxon>Glossinidae</taxon>
        <taxon>Glossina</taxon>
    </lineage>
</organism>
<dbReference type="EMBL" id="CCAG010016125">
    <property type="status" value="NOT_ANNOTATED_CDS"/>
    <property type="molecule type" value="Genomic_DNA"/>
</dbReference>
<evidence type="ECO:0000256" key="1">
    <source>
        <dbReference type="SAM" id="MobiDB-lite"/>
    </source>
</evidence>
<keyword evidence="3" id="KW-1185">Reference proteome</keyword>
<proteinExistence type="predicted"/>
<dbReference type="Proteomes" id="UP000092444">
    <property type="component" value="Unassembled WGS sequence"/>
</dbReference>
<feature type="region of interest" description="Disordered" evidence="1">
    <location>
        <begin position="1800"/>
        <end position="1864"/>
    </location>
</feature>
<feature type="region of interest" description="Disordered" evidence="1">
    <location>
        <begin position="188"/>
        <end position="231"/>
    </location>
</feature>
<dbReference type="EnsemblMetazoa" id="GMOY008755-RA">
    <property type="protein sequence ID" value="GMOY008755-PA"/>
    <property type="gene ID" value="GMOY008755"/>
</dbReference>
<feature type="compositionally biased region" description="Low complexity" evidence="1">
    <location>
        <begin position="1442"/>
        <end position="1454"/>
    </location>
</feature>
<feature type="region of interest" description="Disordered" evidence="1">
    <location>
        <begin position="1431"/>
        <end position="1455"/>
    </location>
</feature>